<evidence type="ECO:0000313" key="1">
    <source>
        <dbReference type="EMBL" id="KAF8867744.1"/>
    </source>
</evidence>
<dbReference type="EMBL" id="JADNYJ010000967">
    <property type="protein sequence ID" value="KAF8867744.1"/>
    <property type="molecule type" value="Genomic_DNA"/>
</dbReference>
<dbReference type="AlphaFoldDB" id="A0A9P5TFG3"/>
<accession>A0A9P5TFG3</accession>
<organism evidence="1 2">
    <name type="scientific">Gymnopilus junonius</name>
    <name type="common">Spectacular rustgill mushroom</name>
    <name type="synonym">Gymnopilus spectabilis subsp. junonius</name>
    <dbReference type="NCBI Taxonomy" id="109634"/>
    <lineage>
        <taxon>Eukaryota</taxon>
        <taxon>Fungi</taxon>
        <taxon>Dikarya</taxon>
        <taxon>Basidiomycota</taxon>
        <taxon>Agaricomycotina</taxon>
        <taxon>Agaricomycetes</taxon>
        <taxon>Agaricomycetidae</taxon>
        <taxon>Agaricales</taxon>
        <taxon>Agaricineae</taxon>
        <taxon>Hymenogastraceae</taxon>
        <taxon>Gymnopilus</taxon>
    </lineage>
</organism>
<evidence type="ECO:0000313" key="2">
    <source>
        <dbReference type="Proteomes" id="UP000724874"/>
    </source>
</evidence>
<dbReference type="Proteomes" id="UP000724874">
    <property type="component" value="Unassembled WGS sequence"/>
</dbReference>
<gene>
    <name evidence="1" type="ORF">CPB84DRAFT_1637079</name>
</gene>
<feature type="non-terminal residue" evidence="1">
    <location>
        <position position="1"/>
    </location>
</feature>
<protein>
    <recommendedName>
        <fullName evidence="3">Reverse transcriptase zinc-binding domain-containing protein</fullName>
    </recommendedName>
</protein>
<reference evidence="1" key="1">
    <citation type="submission" date="2020-11" db="EMBL/GenBank/DDBJ databases">
        <authorList>
            <consortium name="DOE Joint Genome Institute"/>
            <person name="Ahrendt S."/>
            <person name="Riley R."/>
            <person name="Andreopoulos W."/>
            <person name="LaButti K."/>
            <person name="Pangilinan J."/>
            <person name="Ruiz-duenas F.J."/>
            <person name="Barrasa J.M."/>
            <person name="Sanchez-Garcia M."/>
            <person name="Camarero S."/>
            <person name="Miyauchi S."/>
            <person name="Serrano A."/>
            <person name="Linde D."/>
            <person name="Babiker R."/>
            <person name="Drula E."/>
            <person name="Ayuso-Fernandez I."/>
            <person name="Pacheco R."/>
            <person name="Padilla G."/>
            <person name="Ferreira P."/>
            <person name="Barriuso J."/>
            <person name="Kellner H."/>
            <person name="Castanera R."/>
            <person name="Alfaro M."/>
            <person name="Ramirez L."/>
            <person name="Pisabarro A.G."/>
            <person name="Kuo A."/>
            <person name="Tritt A."/>
            <person name="Lipzen A."/>
            <person name="He G."/>
            <person name="Yan M."/>
            <person name="Ng V."/>
            <person name="Cullen D."/>
            <person name="Martin F."/>
            <person name="Rosso M.-N."/>
            <person name="Henrissat B."/>
            <person name="Hibbett D."/>
            <person name="Martinez A.T."/>
            <person name="Grigoriev I.V."/>
        </authorList>
    </citation>
    <scope>NUCLEOTIDE SEQUENCE</scope>
    <source>
        <strain evidence="1">AH 44721</strain>
    </source>
</reference>
<dbReference type="OrthoDB" id="2976650at2759"/>
<feature type="non-terminal residue" evidence="1">
    <location>
        <position position="182"/>
    </location>
</feature>
<sequence>GVRLTEITQKLAYKYTRLRNATNPITITTSRNLMRIKDEVEDATKNRPTTELIWKSLKLIRTQRIADFFWRMIHGKIKCGSFFRHMPKWQDRQFCPCGQIEDIDHITLHCEKSGPRFMEYLSKIWVCLTKKPFQTPTYGTLMGIGTIQVDKKNGQSDATLTEIHHTMITLAAWTLWKTRNER</sequence>
<proteinExistence type="predicted"/>
<evidence type="ECO:0008006" key="3">
    <source>
        <dbReference type="Google" id="ProtNLM"/>
    </source>
</evidence>
<keyword evidence="2" id="KW-1185">Reference proteome</keyword>
<name>A0A9P5TFG3_GYMJU</name>
<comment type="caution">
    <text evidence="1">The sequence shown here is derived from an EMBL/GenBank/DDBJ whole genome shotgun (WGS) entry which is preliminary data.</text>
</comment>